<keyword evidence="5" id="KW-1185">Reference proteome</keyword>
<reference evidence="4" key="1">
    <citation type="submission" date="2023-10" db="EMBL/GenBank/DDBJ databases">
        <title>Genome assembly of Pristionchus species.</title>
        <authorList>
            <person name="Yoshida K."/>
            <person name="Sommer R.J."/>
        </authorList>
    </citation>
    <scope>NUCLEOTIDE SEQUENCE</scope>
    <source>
        <strain evidence="4">RS5133</strain>
    </source>
</reference>
<accession>A0AAV5W564</accession>
<dbReference type="InterPro" id="IPR000859">
    <property type="entry name" value="CUB_dom"/>
</dbReference>
<feature type="non-terminal residue" evidence="4">
    <location>
        <position position="98"/>
    </location>
</feature>
<proteinExistence type="predicted"/>
<name>A0AAV5W564_9BILA</name>
<evidence type="ECO:0000313" key="5">
    <source>
        <dbReference type="Proteomes" id="UP001432322"/>
    </source>
</evidence>
<dbReference type="InterPro" id="IPR050976">
    <property type="entry name" value="Snaclec"/>
</dbReference>
<dbReference type="Pfam" id="PF00431">
    <property type="entry name" value="CUB"/>
    <property type="match status" value="1"/>
</dbReference>
<protein>
    <recommendedName>
        <fullName evidence="3">CUB domain-containing protein</fullName>
    </recommendedName>
</protein>
<keyword evidence="1" id="KW-1015">Disulfide bond</keyword>
<dbReference type="EMBL" id="BTSY01000005">
    <property type="protein sequence ID" value="GMT26885.1"/>
    <property type="molecule type" value="Genomic_DNA"/>
</dbReference>
<evidence type="ECO:0000256" key="2">
    <source>
        <dbReference type="PROSITE-ProRule" id="PRU00059"/>
    </source>
</evidence>
<evidence type="ECO:0000313" key="4">
    <source>
        <dbReference type="EMBL" id="GMT26885.1"/>
    </source>
</evidence>
<dbReference type="SUPFAM" id="SSF49854">
    <property type="entry name" value="Spermadhesin, CUB domain"/>
    <property type="match status" value="1"/>
</dbReference>
<dbReference type="PROSITE" id="PS01180">
    <property type="entry name" value="CUB"/>
    <property type="match status" value="1"/>
</dbReference>
<dbReference type="AlphaFoldDB" id="A0AAV5W564"/>
<evidence type="ECO:0000259" key="3">
    <source>
        <dbReference type="PROSITE" id="PS01180"/>
    </source>
</evidence>
<organism evidence="4 5">
    <name type="scientific">Pristionchus fissidentatus</name>
    <dbReference type="NCBI Taxonomy" id="1538716"/>
    <lineage>
        <taxon>Eukaryota</taxon>
        <taxon>Metazoa</taxon>
        <taxon>Ecdysozoa</taxon>
        <taxon>Nematoda</taxon>
        <taxon>Chromadorea</taxon>
        <taxon>Rhabditida</taxon>
        <taxon>Rhabditina</taxon>
        <taxon>Diplogasteromorpha</taxon>
        <taxon>Diplogasteroidea</taxon>
        <taxon>Neodiplogasteridae</taxon>
        <taxon>Pristionchus</taxon>
    </lineage>
</organism>
<dbReference type="PANTHER" id="PTHR22991">
    <property type="entry name" value="PROTEIN CBG13490"/>
    <property type="match status" value="1"/>
</dbReference>
<dbReference type="PANTHER" id="PTHR22991:SF40">
    <property type="entry name" value="PROTEIN CBG13490"/>
    <property type="match status" value="1"/>
</dbReference>
<evidence type="ECO:0000256" key="1">
    <source>
        <dbReference type="ARBA" id="ARBA00023157"/>
    </source>
</evidence>
<gene>
    <name evidence="4" type="ORF">PFISCL1PPCAC_18182</name>
</gene>
<comment type="caution">
    <text evidence="4">The sequence shown here is derived from an EMBL/GenBank/DDBJ whole genome shotgun (WGS) entry which is preliminary data.</text>
</comment>
<dbReference type="InterPro" id="IPR035914">
    <property type="entry name" value="Sperma_CUB_dom_sf"/>
</dbReference>
<comment type="caution">
    <text evidence="2">Lacks conserved residue(s) required for the propagation of feature annotation.</text>
</comment>
<dbReference type="Gene3D" id="2.60.120.290">
    <property type="entry name" value="Spermadhesin, CUB domain"/>
    <property type="match status" value="1"/>
</dbReference>
<feature type="non-terminal residue" evidence="4">
    <location>
        <position position="1"/>
    </location>
</feature>
<dbReference type="Proteomes" id="UP001432322">
    <property type="component" value="Unassembled WGS sequence"/>
</dbReference>
<sequence>IYPPSFPKPSVACEYSLVVAEKKLVELQILQLETNLYSDYLQIYEGADGISPIANLTGSDMSNIKVTTTLSNVMRVNWAPQGAMNVRGFRVSFFPDVP</sequence>
<feature type="domain" description="CUB" evidence="3">
    <location>
        <begin position="1"/>
        <end position="96"/>
    </location>
</feature>